<dbReference type="STRING" id="4790.A0A0W8CIC8"/>
<evidence type="ECO:0000256" key="1">
    <source>
        <dbReference type="ARBA" id="ARBA00021392"/>
    </source>
</evidence>
<sequence length="690" mass="74747">MTVVNVNVGVLGHVDSGKTSLVRALSTQLSTAALDKHPQSQQRGITLDLGFSSFRLEPSDQAKPSLQVTLVDCPGHASLFRTILGGVAIIDTVLLVVDCRKGLQSQTIESLLLASLIAERRVIVALTKTDLLPSVVSERTKAIDAVTQEIRTFLATHFNFQNKIPVPVVPVAVGTGQEPQGIQHLLEVLRANLEIPERDTSGAFRLAVDHCFAVPGNGTVLTGTVLAGALTKGDELELLPIGVKTKVKTLQVFKHDVDRCTQGDRVGVRVNGLDASLVERAMAVSPPGSLTPVTQVIIPVTRVSFFRGAVCKSGAKCHATIGHTTVMATCTFFSPLGQDSQKNLEFNPSALYEYVSDLDFVEKNQESTESEMATSTIFALLQFEHAVYCPAKTLVVCSRLDLDAKRFPCRLAFYGSVQTVVSSSNEEMDTLSGVYPSVVNLNDLHIGRVKSREGFVDKVVAPSGEVIGRDMFSKDVKWSVYQNSEVLFEQVQRLGAILGPFGKAGKFRIALLPDTKSQLMPVAGERFVLRFLKLMTLKTPKLKGKSTEMTNGKPSSKTPVRSFVQDNHLLYPEAFEPSDDRNCVSIADTASLEQAKVDSEARISKRRGHIERLKGETTADGRNPFAIVSGLFDTEQEARDAVGSRIRCFGGGEADEGIIEKPFGKAGKVRVDFQECGGTKAQVGDSVELC</sequence>
<dbReference type="CDD" id="cd03696">
    <property type="entry name" value="SelB_II"/>
    <property type="match status" value="1"/>
</dbReference>
<dbReference type="InterPro" id="IPR027417">
    <property type="entry name" value="P-loop_NTPase"/>
</dbReference>
<dbReference type="InterPro" id="IPR049394">
    <property type="entry name" value="eEFSec_C"/>
</dbReference>
<dbReference type="GO" id="GO:0001514">
    <property type="term" value="P:selenocysteine incorporation"/>
    <property type="evidence" value="ECO:0007669"/>
    <property type="project" value="TreeGrafter"/>
</dbReference>
<evidence type="ECO:0000313" key="5">
    <source>
        <dbReference type="Proteomes" id="UP000052943"/>
    </source>
</evidence>
<dbReference type="InterPro" id="IPR009000">
    <property type="entry name" value="Transl_B-barrel_sf"/>
</dbReference>
<comment type="caution">
    <text evidence="3">The sequence shown here is derived from an EMBL/GenBank/DDBJ whole genome shotgun (WGS) entry which is preliminary data.</text>
</comment>
<dbReference type="Pfam" id="PF21131">
    <property type="entry name" value="eEFSec_4th"/>
    <property type="match status" value="1"/>
</dbReference>
<dbReference type="PROSITE" id="PS51722">
    <property type="entry name" value="G_TR_2"/>
    <property type="match status" value="1"/>
</dbReference>
<dbReference type="GO" id="GO:0003746">
    <property type="term" value="F:translation elongation factor activity"/>
    <property type="evidence" value="ECO:0007669"/>
    <property type="project" value="UniProtKB-KW"/>
</dbReference>
<proteinExistence type="predicted"/>
<dbReference type="OMA" id="CFAIKGQ"/>
<dbReference type="SUPFAM" id="SSF52540">
    <property type="entry name" value="P-loop containing nucleoside triphosphate hydrolases"/>
    <property type="match status" value="1"/>
</dbReference>
<dbReference type="Pfam" id="PF00009">
    <property type="entry name" value="GTP_EFTU"/>
    <property type="match status" value="1"/>
</dbReference>
<evidence type="ECO:0000313" key="3">
    <source>
        <dbReference type="EMBL" id="KUF83849.1"/>
    </source>
</evidence>
<dbReference type="EMBL" id="LNFP01000123">
    <property type="protein sequence ID" value="KUF97220.1"/>
    <property type="molecule type" value="Genomic_DNA"/>
</dbReference>
<evidence type="ECO:0000313" key="6">
    <source>
        <dbReference type="Proteomes" id="UP000054636"/>
    </source>
</evidence>
<dbReference type="EMBL" id="LNFO01003060">
    <property type="protein sequence ID" value="KUF83849.1"/>
    <property type="molecule type" value="Genomic_DNA"/>
</dbReference>
<organism evidence="3 5">
    <name type="scientific">Phytophthora nicotianae</name>
    <name type="common">Potato buckeye rot agent</name>
    <name type="synonym">Phytophthora parasitica</name>
    <dbReference type="NCBI Taxonomy" id="4792"/>
    <lineage>
        <taxon>Eukaryota</taxon>
        <taxon>Sar</taxon>
        <taxon>Stramenopiles</taxon>
        <taxon>Oomycota</taxon>
        <taxon>Peronosporomycetes</taxon>
        <taxon>Peronosporales</taxon>
        <taxon>Peronosporaceae</taxon>
        <taxon>Phytophthora</taxon>
    </lineage>
</organism>
<dbReference type="Gene3D" id="2.40.30.10">
    <property type="entry name" value="Translation factors"/>
    <property type="match status" value="1"/>
</dbReference>
<dbReference type="PRINTS" id="PR00315">
    <property type="entry name" value="ELONGATNFCT"/>
</dbReference>
<dbReference type="InterPro" id="IPR050055">
    <property type="entry name" value="EF-Tu_GTPase"/>
</dbReference>
<dbReference type="Gene3D" id="3.40.50.300">
    <property type="entry name" value="P-loop containing nucleotide triphosphate hydrolases"/>
    <property type="match status" value="1"/>
</dbReference>
<name>A0A0W8CIC8_PHYNI</name>
<protein>
    <recommendedName>
        <fullName evidence="1">Elongation factor Tu, chloroplastic</fullName>
    </recommendedName>
</protein>
<feature type="domain" description="Tr-type G" evidence="2">
    <location>
        <begin position="3"/>
        <end position="197"/>
    </location>
</feature>
<dbReference type="InterPro" id="IPR004161">
    <property type="entry name" value="EFTu-like_2"/>
</dbReference>
<keyword evidence="3" id="KW-0251">Elongation factor</keyword>
<dbReference type="Pfam" id="PF21208">
    <property type="entry name" value="euk_SelB_III"/>
    <property type="match status" value="1"/>
</dbReference>
<dbReference type="PANTHER" id="PTHR43721:SF11">
    <property type="entry name" value="SELENOCYSTEINE-SPECIFIC ELONGATION FACTOR"/>
    <property type="match status" value="1"/>
</dbReference>
<keyword evidence="3" id="KW-0648">Protein biosynthesis</keyword>
<dbReference type="OrthoDB" id="2067at2759"/>
<dbReference type="GO" id="GO:0003924">
    <property type="term" value="F:GTPase activity"/>
    <property type="evidence" value="ECO:0007669"/>
    <property type="project" value="InterPro"/>
</dbReference>
<dbReference type="InterPro" id="IPR000795">
    <property type="entry name" value="T_Tr_GTP-bd_dom"/>
</dbReference>
<dbReference type="GO" id="GO:0005525">
    <property type="term" value="F:GTP binding"/>
    <property type="evidence" value="ECO:0007669"/>
    <property type="project" value="InterPro"/>
</dbReference>
<evidence type="ECO:0000313" key="4">
    <source>
        <dbReference type="EMBL" id="KUF97220.1"/>
    </source>
</evidence>
<dbReference type="Proteomes" id="UP000052943">
    <property type="component" value="Unassembled WGS sequence"/>
</dbReference>
<dbReference type="SUPFAM" id="SSF50447">
    <property type="entry name" value="Translation proteins"/>
    <property type="match status" value="1"/>
</dbReference>
<reference evidence="5 6" key="1">
    <citation type="submission" date="2015-11" db="EMBL/GenBank/DDBJ databases">
        <title>Genomes and virulence difference between two physiological races of Phytophthora nicotianae.</title>
        <authorList>
            <person name="Liu H."/>
            <person name="Ma X."/>
            <person name="Yu H."/>
            <person name="Fang D."/>
            <person name="Li Y."/>
            <person name="Wang X."/>
            <person name="Wang W."/>
            <person name="Dong Y."/>
            <person name="Xiao B."/>
        </authorList>
    </citation>
    <scope>NUCLEOTIDE SEQUENCE [LARGE SCALE GENOMIC DNA]</scope>
    <source>
        <strain evidence="5">race 0</strain>
        <strain evidence="3">Race 0</strain>
        <strain evidence="4">Race 1</strain>
        <strain evidence="6">race 1</strain>
    </source>
</reference>
<dbReference type="InterPro" id="IPR049393">
    <property type="entry name" value="eEFSec_III"/>
</dbReference>
<dbReference type="PANTHER" id="PTHR43721">
    <property type="entry name" value="ELONGATION FACTOR TU-RELATED"/>
    <property type="match status" value="1"/>
</dbReference>
<evidence type="ECO:0000259" key="2">
    <source>
        <dbReference type="PROSITE" id="PS51722"/>
    </source>
</evidence>
<dbReference type="Pfam" id="PF03144">
    <property type="entry name" value="GTP_EFTU_D2"/>
    <property type="match status" value="1"/>
</dbReference>
<dbReference type="Proteomes" id="UP000054636">
    <property type="component" value="Unassembled WGS sequence"/>
</dbReference>
<dbReference type="AlphaFoldDB" id="A0A0W8CIC8"/>
<accession>A0A0W8CIC8</accession>
<gene>
    <name evidence="3" type="ORF">AM587_10009297</name>
    <name evidence="4" type="ORF">AM588_10008135</name>
</gene>
<dbReference type="CDD" id="cd04094">
    <property type="entry name" value="eSelB_III"/>
    <property type="match status" value="1"/>
</dbReference>
<dbReference type="FunFam" id="2.40.30.10:FF:000052">
    <property type="entry name" value="Selenocysteine-specific elongation factor EF-Sec"/>
    <property type="match status" value="1"/>
</dbReference>